<keyword evidence="1" id="KW-0472">Membrane</keyword>
<protein>
    <submittedName>
        <fullName evidence="2">Uncharacterized protein z620R</fullName>
    </submittedName>
</protein>
<keyword evidence="3" id="KW-1185">Reference proteome</keyword>
<evidence type="ECO:0000313" key="3">
    <source>
        <dbReference type="Proteomes" id="UP000202420"/>
    </source>
</evidence>
<dbReference type="EMBL" id="EF101928">
    <property type="protein sequence ID" value="ABT16754.1"/>
    <property type="molecule type" value="Genomic_DNA"/>
</dbReference>
<dbReference type="GeneID" id="5470233"/>
<gene>
    <name evidence="2" type="primary">z620R</name>
    <name evidence="2" type="ORF">ATCV1_z620R</name>
</gene>
<keyword evidence="1" id="KW-1133">Transmembrane helix</keyword>
<name>A7K9N0_9PHYC</name>
<accession>A7K9N0</accession>
<keyword evidence="1" id="KW-0812">Transmembrane</keyword>
<evidence type="ECO:0000256" key="1">
    <source>
        <dbReference type="SAM" id="Phobius"/>
    </source>
</evidence>
<proteinExistence type="predicted"/>
<reference evidence="2 3" key="1">
    <citation type="submission" date="2006-09" db="EMBL/GenBank/DDBJ databases">
        <title>Sequence and annotation of the 288-kb ATCV-1 virus that infects an endosymbiotic Chlorella strain of the heliozoon Acanthocystis turfacea.</title>
        <authorList>
            <person name="Fitzgerald L.A."/>
            <person name="Graves M.V."/>
            <person name="Li X."/>
            <person name="Pfitzner A.J.P."/>
            <person name="Hartigan J."/>
            <person name="Van Etten J.L."/>
        </authorList>
    </citation>
    <scope>NUCLEOTIDE SEQUENCE [LARGE SCALE GENOMIC DNA]</scope>
    <source>
        <strain evidence="2 3">ATCV-1</strain>
    </source>
</reference>
<evidence type="ECO:0000313" key="2">
    <source>
        <dbReference type="EMBL" id="ABT16754.1"/>
    </source>
</evidence>
<dbReference type="KEGG" id="vg:5470233"/>
<sequence>MLSSFFTRFLGLFRMPFSVGFTGAAYSVMLSSLSVLKYLISTTPRMMTTTAISARTVILDKSNISCIRIFFFRILTHHEFKSIMSVHLNGLFRTPSAPWEHSPEGSGTVL</sequence>
<organism evidence="2 3">
    <name type="scientific">Chlorovirus heliozoae</name>
    <dbReference type="NCBI Taxonomy" id="322019"/>
    <lineage>
        <taxon>Viruses</taxon>
        <taxon>Varidnaviria</taxon>
        <taxon>Bamfordvirae</taxon>
        <taxon>Nucleocytoviricota</taxon>
        <taxon>Megaviricetes</taxon>
        <taxon>Algavirales</taxon>
        <taxon>Phycodnaviridae</taxon>
        <taxon>Chlorovirus</taxon>
    </lineage>
</organism>
<dbReference type="RefSeq" id="YP_001427101.1">
    <property type="nucleotide sequence ID" value="NC_008724.1"/>
</dbReference>
<dbReference type="Proteomes" id="UP000202420">
    <property type="component" value="Segment"/>
</dbReference>
<feature type="transmembrane region" description="Helical" evidence="1">
    <location>
        <begin position="20"/>
        <end position="40"/>
    </location>
</feature>